<gene>
    <name evidence="3" type="ORF">METZ01_LOCUS450768</name>
</gene>
<accession>A0A382ZQZ6</accession>
<sequence length="255" mass="27577">DGNSLGVLPKATPDAMNDMLHRQWGQDLIRSWNSNDWINAPCRIGDKIGRLIGAAEGQVIAADSTSINVFKALSAASQLNSGRLVLLTETGNFPTDPYMMEGLVTATGNRMIVELVEPSRITDRLAPDVAVLLLTQIHYKSGEVWDMNEITRHAHEAGALVIWDLSHSAGAIPVELDKCRVDFAVGCGYKFLNGGPGAPAYIYVAERHQSKVMPVLPGWMGHASPFAFEDSYTPGQGIKRFLCGTPGILGMCALE</sequence>
<dbReference type="Gene3D" id="3.40.640.10">
    <property type="entry name" value="Type I PLP-dependent aspartate aminotransferase-like (Major domain)"/>
    <property type="match status" value="1"/>
</dbReference>
<dbReference type="PANTHER" id="PTHR14084">
    <property type="entry name" value="KYNURENINASE"/>
    <property type="match status" value="1"/>
</dbReference>
<feature type="non-terminal residue" evidence="3">
    <location>
        <position position="255"/>
    </location>
</feature>
<dbReference type="InterPro" id="IPR015421">
    <property type="entry name" value="PyrdxlP-dep_Trfase_major"/>
</dbReference>
<dbReference type="PANTHER" id="PTHR14084:SF0">
    <property type="entry name" value="KYNURENINASE"/>
    <property type="match status" value="1"/>
</dbReference>
<protein>
    <recommendedName>
        <fullName evidence="2">Aminotransferase class V domain-containing protein</fullName>
    </recommendedName>
</protein>
<dbReference type="GO" id="GO:0019441">
    <property type="term" value="P:L-tryptophan catabolic process to kynurenine"/>
    <property type="evidence" value="ECO:0007669"/>
    <property type="project" value="TreeGrafter"/>
</dbReference>
<feature type="domain" description="Aminotransferase class V" evidence="2">
    <location>
        <begin position="115"/>
        <end position="254"/>
    </location>
</feature>
<dbReference type="InterPro" id="IPR015424">
    <property type="entry name" value="PyrdxlP-dep_Trfase"/>
</dbReference>
<organism evidence="3">
    <name type="scientific">marine metagenome</name>
    <dbReference type="NCBI Taxonomy" id="408172"/>
    <lineage>
        <taxon>unclassified sequences</taxon>
        <taxon>metagenomes</taxon>
        <taxon>ecological metagenomes</taxon>
    </lineage>
</organism>
<dbReference type="EMBL" id="UINC01185946">
    <property type="protein sequence ID" value="SVD97914.1"/>
    <property type="molecule type" value="Genomic_DNA"/>
</dbReference>
<keyword evidence="1" id="KW-0663">Pyridoxal phosphate</keyword>
<dbReference type="GO" id="GO:0043420">
    <property type="term" value="P:anthranilate metabolic process"/>
    <property type="evidence" value="ECO:0007669"/>
    <property type="project" value="TreeGrafter"/>
</dbReference>
<dbReference type="GO" id="GO:0030429">
    <property type="term" value="F:kynureninase activity"/>
    <property type="evidence" value="ECO:0007669"/>
    <property type="project" value="InterPro"/>
</dbReference>
<dbReference type="InterPro" id="IPR010111">
    <property type="entry name" value="Kynureninase"/>
</dbReference>
<evidence type="ECO:0000256" key="1">
    <source>
        <dbReference type="ARBA" id="ARBA00022898"/>
    </source>
</evidence>
<feature type="non-terminal residue" evidence="3">
    <location>
        <position position="1"/>
    </location>
</feature>
<evidence type="ECO:0000313" key="3">
    <source>
        <dbReference type="EMBL" id="SVD97914.1"/>
    </source>
</evidence>
<dbReference type="Pfam" id="PF00266">
    <property type="entry name" value="Aminotran_5"/>
    <property type="match status" value="1"/>
</dbReference>
<dbReference type="GO" id="GO:0009435">
    <property type="term" value="P:NAD+ biosynthetic process"/>
    <property type="evidence" value="ECO:0007669"/>
    <property type="project" value="InterPro"/>
</dbReference>
<evidence type="ECO:0000259" key="2">
    <source>
        <dbReference type="Pfam" id="PF00266"/>
    </source>
</evidence>
<reference evidence="3" key="1">
    <citation type="submission" date="2018-05" db="EMBL/GenBank/DDBJ databases">
        <authorList>
            <person name="Lanie J.A."/>
            <person name="Ng W.-L."/>
            <person name="Kazmierczak K.M."/>
            <person name="Andrzejewski T.M."/>
            <person name="Davidsen T.M."/>
            <person name="Wayne K.J."/>
            <person name="Tettelin H."/>
            <person name="Glass J.I."/>
            <person name="Rusch D."/>
            <person name="Podicherti R."/>
            <person name="Tsui H.-C.T."/>
            <person name="Winkler M.E."/>
        </authorList>
    </citation>
    <scope>NUCLEOTIDE SEQUENCE</scope>
</reference>
<dbReference type="AlphaFoldDB" id="A0A382ZQZ6"/>
<proteinExistence type="predicted"/>
<dbReference type="GO" id="GO:0030170">
    <property type="term" value="F:pyridoxal phosphate binding"/>
    <property type="evidence" value="ECO:0007669"/>
    <property type="project" value="InterPro"/>
</dbReference>
<dbReference type="GO" id="GO:0005737">
    <property type="term" value="C:cytoplasm"/>
    <property type="evidence" value="ECO:0007669"/>
    <property type="project" value="InterPro"/>
</dbReference>
<dbReference type="InterPro" id="IPR000192">
    <property type="entry name" value="Aminotrans_V_dom"/>
</dbReference>
<name>A0A382ZQZ6_9ZZZZ</name>
<dbReference type="SUPFAM" id="SSF53383">
    <property type="entry name" value="PLP-dependent transferases"/>
    <property type="match status" value="1"/>
</dbReference>